<feature type="domain" description="RNA polymerase sigma-70 region 2" evidence="6">
    <location>
        <begin position="56"/>
        <end position="120"/>
    </location>
</feature>
<evidence type="ECO:0000259" key="6">
    <source>
        <dbReference type="Pfam" id="PF04542"/>
    </source>
</evidence>
<dbReference type="SUPFAM" id="SSF88946">
    <property type="entry name" value="Sigma2 domain of RNA polymerase sigma factors"/>
    <property type="match status" value="1"/>
</dbReference>
<gene>
    <name evidence="8" type="ORF">HNQ77_000887</name>
</gene>
<evidence type="ECO:0000259" key="7">
    <source>
        <dbReference type="Pfam" id="PF08281"/>
    </source>
</evidence>
<comment type="caution">
    <text evidence="8">The sequence shown here is derived from an EMBL/GenBank/DDBJ whole genome shotgun (WGS) entry which is preliminary data.</text>
</comment>
<dbReference type="Pfam" id="PF08281">
    <property type="entry name" value="Sigma70_r4_2"/>
    <property type="match status" value="1"/>
</dbReference>
<protein>
    <submittedName>
        <fullName evidence="8">RNA polymerase sigma-70 factor (ECF subfamily)</fullName>
    </submittedName>
</protein>
<keyword evidence="2" id="KW-0805">Transcription regulation</keyword>
<dbReference type="GO" id="GO:0006352">
    <property type="term" value="P:DNA-templated transcription initiation"/>
    <property type="evidence" value="ECO:0007669"/>
    <property type="project" value="InterPro"/>
</dbReference>
<dbReference type="InterPro" id="IPR013324">
    <property type="entry name" value="RNA_pol_sigma_r3/r4-like"/>
</dbReference>
<keyword evidence="9" id="KW-1185">Reference proteome</keyword>
<dbReference type="EMBL" id="JACHEK010000002">
    <property type="protein sequence ID" value="MBB6142943.1"/>
    <property type="molecule type" value="Genomic_DNA"/>
</dbReference>
<dbReference type="AlphaFoldDB" id="A0A841JNU5"/>
<name>A0A841JNU5_9BACT</name>
<sequence length="229" mass="26076">MRPQQQIEAPTWQASNYSVHPASEELLGVQDTMSEPLLVAAAQAGDAAAFVTLCKLHSDKILRRLYRITKNWEDAEDALQDSFLKAFKHIHKFEGRSNFSSWLTRIAINSALMLLRKKRSRNEIPMEVPGDGDQTPQQREFADPADSPEHWYVQCETRERLGNAIPRLRPCFRNVVELYHFQDRSTAEIADALSISVPAVKSRLLRAKTALRRTLVRRQPASNARNVSV</sequence>
<evidence type="ECO:0000256" key="3">
    <source>
        <dbReference type="ARBA" id="ARBA00023082"/>
    </source>
</evidence>
<dbReference type="GO" id="GO:0003677">
    <property type="term" value="F:DNA binding"/>
    <property type="evidence" value="ECO:0007669"/>
    <property type="project" value="InterPro"/>
</dbReference>
<dbReference type="InterPro" id="IPR013249">
    <property type="entry name" value="RNA_pol_sigma70_r4_t2"/>
</dbReference>
<evidence type="ECO:0000256" key="5">
    <source>
        <dbReference type="SAM" id="MobiDB-lite"/>
    </source>
</evidence>
<dbReference type="InterPro" id="IPR007627">
    <property type="entry name" value="RNA_pol_sigma70_r2"/>
</dbReference>
<reference evidence="8 9" key="1">
    <citation type="submission" date="2020-08" db="EMBL/GenBank/DDBJ databases">
        <title>Genomic Encyclopedia of Type Strains, Phase IV (KMG-IV): sequencing the most valuable type-strain genomes for metagenomic binning, comparative biology and taxonomic classification.</title>
        <authorList>
            <person name="Goeker M."/>
        </authorList>
    </citation>
    <scope>NUCLEOTIDE SEQUENCE [LARGE SCALE GENOMIC DNA]</scope>
    <source>
        <strain evidence="8 9">DSM 103733</strain>
    </source>
</reference>
<dbReference type="Gene3D" id="1.10.10.10">
    <property type="entry name" value="Winged helix-like DNA-binding domain superfamily/Winged helix DNA-binding domain"/>
    <property type="match status" value="1"/>
</dbReference>
<comment type="similarity">
    <text evidence="1">Belongs to the sigma-70 factor family. ECF subfamily.</text>
</comment>
<dbReference type="Proteomes" id="UP000538666">
    <property type="component" value="Unassembled WGS sequence"/>
</dbReference>
<evidence type="ECO:0000256" key="2">
    <source>
        <dbReference type="ARBA" id="ARBA00023015"/>
    </source>
</evidence>
<dbReference type="InterPro" id="IPR014284">
    <property type="entry name" value="RNA_pol_sigma-70_dom"/>
</dbReference>
<feature type="domain" description="RNA polymerase sigma factor 70 region 4 type 2" evidence="7">
    <location>
        <begin position="159"/>
        <end position="211"/>
    </location>
</feature>
<dbReference type="GO" id="GO:0016987">
    <property type="term" value="F:sigma factor activity"/>
    <property type="evidence" value="ECO:0007669"/>
    <property type="project" value="UniProtKB-KW"/>
</dbReference>
<keyword evidence="3" id="KW-0731">Sigma factor</keyword>
<proteinExistence type="inferred from homology"/>
<dbReference type="InterPro" id="IPR013325">
    <property type="entry name" value="RNA_pol_sigma_r2"/>
</dbReference>
<dbReference type="InterPro" id="IPR036388">
    <property type="entry name" value="WH-like_DNA-bd_sf"/>
</dbReference>
<dbReference type="NCBIfam" id="TIGR02937">
    <property type="entry name" value="sigma70-ECF"/>
    <property type="match status" value="1"/>
</dbReference>
<evidence type="ECO:0000256" key="4">
    <source>
        <dbReference type="ARBA" id="ARBA00023163"/>
    </source>
</evidence>
<dbReference type="SUPFAM" id="SSF88659">
    <property type="entry name" value="Sigma3 and sigma4 domains of RNA polymerase sigma factors"/>
    <property type="match status" value="1"/>
</dbReference>
<dbReference type="PANTHER" id="PTHR43133:SF51">
    <property type="entry name" value="RNA POLYMERASE SIGMA FACTOR"/>
    <property type="match status" value="1"/>
</dbReference>
<dbReference type="PANTHER" id="PTHR43133">
    <property type="entry name" value="RNA POLYMERASE ECF-TYPE SIGMA FACTO"/>
    <property type="match status" value="1"/>
</dbReference>
<dbReference type="InterPro" id="IPR039425">
    <property type="entry name" value="RNA_pol_sigma-70-like"/>
</dbReference>
<evidence type="ECO:0000313" key="9">
    <source>
        <dbReference type="Proteomes" id="UP000538666"/>
    </source>
</evidence>
<keyword evidence="4" id="KW-0804">Transcription</keyword>
<dbReference type="Gene3D" id="1.10.1740.10">
    <property type="match status" value="1"/>
</dbReference>
<dbReference type="CDD" id="cd06171">
    <property type="entry name" value="Sigma70_r4"/>
    <property type="match status" value="1"/>
</dbReference>
<feature type="region of interest" description="Disordered" evidence="5">
    <location>
        <begin position="125"/>
        <end position="144"/>
    </location>
</feature>
<dbReference type="Pfam" id="PF04542">
    <property type="entry name" value="Sigma70_r2"/>
    <property type="match status" value="1"/>
</dbReference>
<accession>A0A841JNU5</accession>
<dbReference type="RefSeq" id="WP_050061895.1">
    <property type="nucleotide sequence ID" value="NZ_JACHEK010000002.1"/>
</dbReference>
<evidence type="ECO:0000256" key="1">
    <source>
        <dbReference type="ARBA" id="ARBA00010641"/>
    </source>
</evidence>
<evidence type="ECO:0000313" key="8">
    <source>
        <dbReference type="EMBL" id="MBB6142943.1"/>
    </source>
</evidence>
<organism evidence="8 9">
    <name type="scientific">Silvibacterium bohemicum</name>
    <dbReference type="NCBI Taxonomy" id="1577686"/>
    <lineage>
        <taxon>Bacteria</taxon>
        <taxon>Pseudomonadati</taxon>
        <taxon>Acidobacteriota</taxon>
        <taxon>Terriglobia</taxon>
        <taxon>Terriglobales</taxon>
        <taxon>Acidobacteriaceae</taxon>
        <taxon>Silvibacterium</taxon>
    </lineage>
</organism>